<evidence type="ECO:0000259" key="5">
    <source>
        <dbReference type="Pfam" id="PF13336"/>
    </source>
</evidence>
<feature type="domain" description="Acetyl-CoA hydrolase/transferase N-terminal" evidence="4">
    <location>
        <begin position="10"/>
        <end position="215"/>
    </location>
</feature>
<dbReference type="FunFam" id="3.40.1080.20:FF:000001">
    <property type="entry name" value="Acetyl-CoA hydrolase Ach1"/>
    <property type="match status" value="1"/>
</dbReference>
<feature type="active site" description="5-glutamyl coenzyme A thioester intermediate" evidence="2">
    <location>
        <position position="288"/>
    </location>
</feature>
<evidence type="ECO:0000256" key="3">
    <source>
        <dbReference type="PIRSR" id="PIRSR617821-2"/>
    </source>
</evidence>
<comment type="caution">
    <text evidence="6">The sequence shown here is derived from an EMBL/GenBank/DDBJ whole genome shotgun (WGS) entry which is preliminary data.</text>
</comment>
<protein>
    <submittedName>
        <fullName evidence="6">Succinate CoA transferase</fullName>
    </submittedName>
</protein>
<dbReference type="Gene3D" id="3.30.750.70">
    <property type="entry name" value="4-hydroxybutyrate coenzyme like domains"/>
    <property type="match status" value="1"/>
</dbReference>
<feature type="binding site" evidence="3">
    <location>
        <position position="378"/>
    </location>
    <ligand>
        <name>CoA</name>
        <dbReference type="ChEBI" id="CHEBI:57287"/>
    </ligand>
</feature>
<dbReference type="PANTHER" id="PTHR43609:SF1">
    <property type="entry name" value="ACETYL-COA HYDROLASE"/>
    <property type="match status" value="1"/>
</dbReference>
<feature type="domain" description="Acetyl-CoA hydrolase/transferase C-terminal" evidence="5">
    <location>
        <begin position="320"/>
        <end position="463"/>
    </location>
</feature>
<accession>A0A4Q1D7N2</accession>
<dbReference type="GO" id="GO:0008775">
    <property type="term" value="F:acetate CoA-transferase activity"/>
    <property type="evidence" value="ECO:0007669"/>
    <property type="project" value="InterPro"/>
</dbReference>
<keyword evidence="7" id="KW-1185">Reference proteome</keyword>
<dbReference type="InterPro" id="IPR038460">
    <property type="entry name" value="AcetylCoA_hyd_C_sf"/>
</dbReference>
<dbReference type="NCBIfam" id="TIGR03458">
    <property type="entry name" value="YgfH_subfam"/>
    <property type="match status" value="1"/>
</dbReference>
<dbReference type="Pfam" id="PF02550">
    <property type="entry name" value="AcetylCoA_hydro"/>
    <property type="match status" value="1"/>
</dbReference>
<dbReference type="PANTHER" id="PTHR43609">
    <property type="entry name" value="ACETYL-COA HYDROLASE"/>
    <property type="match status" value="1"/>
</dbReference>
<evidence type="ECO:0000313" key="7">
    <source>
        <dbReference type="Proteomes" id="UP000290545"/>
    </source>
</evidence>
<dbReference type="RefSeq" id="WP_129001049.1">
    <property type="nucleotide sequence ID" value="NZ_SDHZ01000001.1"/>
</dbReference>
<proteinExistence type="inferred from homology"/>
<dbReference type="Pfam" id="PF13336">
    <property type="entry name" value="AcetylCoA_hyd_C"/>
    <property type="match status" value="1"/>
</dbReference>
<feature type="binding site" evidence="3">
    <location>
        <position position="382"/>
    </location>
    <ligand>
        <name>CoA</name>
        <dbReference type="ChEBI" id="CHEBI:57287"/>
    </ligand>
</feature>
<comment type="similarity">
    <text evidence="1">Belongs to the acetyl-CoA hydrolase/transferase family.</text>
</comment>
<dbReference type="SUPFAM" id="SSF100950">
    <property type="entry name" value="NagB/RpiA/CoA transferase-like"/>
    <property type="match status" value="2"/>
</dbReference>
<dbReference type="GO" id="GO:0006083">
    <property type="term" value="P:acetate metabolic process"/>
    <property type="evidence" value="ECO:0007669"/>
    <property type="project" value="InterPro"/>
</dbReference>
<feature type="binding site" evidence="3">
    <location>
        <position position="402"/>
    </location>
    <ligand>
        <name>CoA</name>
        <dbReference type="ChEBI" id="CHEBI:57287"/>
    </ligand>
</feature>
<dbReference type="EMBL" id="SDHZ01000001">
    <property type="protein sequence ID" value="RXK85297.1"/>
    <property type="molecule type" value="Genomic_DNA"/>
</dbReference>
<reference evidence="6 7" key="1">
    <citation type="submission" date="2019-01" db="EMBL/GenBank/DDBJ databases">
        <title>Filimonas sp. strain TTM-71.</title>
        <authorList>
            <person name="Chen W.-M."/>
        </authorList>
    </citation>
    <scope>NUCLEOTIDE SEQUENCE [LARGE SCALE GENOMIC DNA]</scope>
    <source>
        <strain evidence="6 7">TTM-71</strain>
    </source>
</reference>
<dbReference type="Gene3D" id="3.40.1080.10">
    <property type="entry name" value="Glutaconate Coenzyme A-transferase"/>
    <property type="match status" value="1"/>
</dbReference>
<dbReference type="InterPro" id="IPR046433">
    <property type="entry name" value="ActCoA_hydro"/>
</dbReference>
<dbReference type="OrthoDB" id="9801795at2"/>
<feature type="binding site" evidence="3">
    <location>
        <begin position="263"/>
        <end position="267"/>
    </location>
    <ligand>
        <name>CoA</name>
        <dbReference type="ChEBI" id="CHEBI:57287"/>
    </ligand>
</feature>
<evidence type="ECO:0000256" key="1">
    <source>
        <dbReference type="ARBA" id="ARBA00009632"/>
    </source>
</evidence>
<dbReference type="InterPro" id="IPR003702">
    <property type="entry name" value="ActCoA_hydro_N"/>
</dbReference>
<dbReference type="InterPro" id="IPR037171">
    <property type="entry name" value="NagB/RpiA_transferase-like"/>
</dbReference>
<dbReference type="GO" id="GO:0006084">
    <property type="term" value="P:acetyl-CoA metabolic process"/>
    <property type="evidence" value="ECO:0007669"/>
    <property type="project" value="InterPro"/>
</dbReference>
<sequence>MTDISRIRRPELKDKVMSADEAALLFKNKMIVGSSGFTKAGDSKVVLKALAARAKQEELKVTLITGASLGHGTDAALTEAGALSKRMPFQVDRVLRDHINKGDVLFQDQHLSETAELVHGYIGEIDMAVIEVTYIEEDGSIVPTTSVGNSVTFAKLAKKVILEINTAISPDIYGIHDIFLPENYPLRNSIPIISPDVRVGRKSIPLDPEKIAGIVFTSITDAPADIAAPDKKTIAIAEHLIHFFENEVKAGRLTDRLLPLQAGIGKVANAVLLGLGNGNFHDLTMYSEVLQDSTFDLFDTGKLRFASASSITVSAECYNRVFNNLEKYRDKMVLRPQNISNAAGIIRRLGIIAINTAIEFDIYGNVNSTHIAGTHIMNGIGGSGDFARNSYLSIFVTQAASKEDKISHLLPMVSHVDHNEHDVDVLVTDFGLADLRGLAPRERALVIINNCAHPDYREELLSYFNRACELRQGQTPHILEEAFSWHTRLRETGTMKPAAKAEAKAPKAEAEVCA</sequence>
<dbReference type="GO" id="GO:0003986">
    <property type="term" value="F:acetyl-CoA hydrolase activity"/>
    <property type="evidence" value="ECO:0007669"/>
    <property type="project" value="TreeGrafter"/>
</dbReference>
<dbReference type="InterPro" id="IPR026888">
    <property type="entry name" value="AcetylCoA_hyd_C"/>
</dbReference>
<dbReference type="InterPro" id="IPR017821">
    <property type="entry name" value="Succinate_CoA_transferase"/>
</dbReference>
<gene>
    <name evidence="6" type="ORF">ESB13_00265</name>
</gene>
<dbReference type="Gene3D" id="3.40.1080.20">
    <property type="entry name" value="Acetyl-CoA hydrolase/transferase C-terminal domain"/>
    <property type="match status" value="1"/>
</dbReference>
<evidence type="ECO:0000259" key="4">
    <source>
        <dbReference type="Pfam" id="PF02550"/>
    </source>
</evidence>
<dbReference type="AlphaFoldDB" id="A0A4Q1D7N2"/>
<dbReference type="Proteomes" id="UP000290545">
    <property type="component" value="Unassembled WGS sequence"/>
</dbReference>
<evidence type="ECO:0000313" key="6">
    <source>
        <dbReference type="EMBL" id="RXK85297.1"/>
    </source>
</evidence>
<feature type="binding site" evidence="3">
    <location>
        <position position="358"/>
    </location>
    <ligand>
        <name>CoA</name>
        <dbReference type="ChEBI" id="CHEBI:57287"/>
    </ligand>
</feature>
<organism evidence="6 7">
    <name type="scientific">Filimonas effusa</name>
    <dbReference type="NCBI Taxonomy" id="2508721"/>
    <lineage>
        <taxon>Bacteria</taxon>
        <taxon>Pseudomonadati</taxon>
        <taxon>Bacteroidota</taxon>
        <taxon>Chitinophagia</taxon>
        <taxon>Chitinophagales</taxon>
        <taxon>Chitinophagaceae</taxon>
        <taxon>Filimonas</taxon>
    </lineage>
</organism>
<evidence type="ECO:0000256" key="2">
    <source>
        <dbReference type="PIRSR" id="PIRSR617821-1"/>
    </source>
</evidence>
<name>A0A4Q1D7N2_9BACT</name>
<keyword evidence="6" id="KW-0808">Transferase</keyword>